<dbReference type="GO" id="GO:0004657">
    <property type="term" value="F:proline dehydrogenase activity"/>
    <property type="evidence" value="ECO:0007669"/>
    <property type="project" value="UniProtKB-EC"/>
</dbReference>
<keyword evidence="9" id="KW-1185">Reference proteome</keyword>
<evidence type="ECO:0000256" key="5">
    <source>
        <dbReference type="RuleBase" id="RU364054"/>
    </source>
</evidence>
<name>A0A9P4I8D4_9PEZI</name>
<dbReference type="InterPro" id="IPR002872">
    <property type="entry name" value="Proline_DH_dom"/>
</dbReference>
<evidence type="ECO:0000256" key="4">
    <source>
        <dbReference type="ARBA" id="ARBA00023062"/>
    </source>
</evidence>
<dbReference type="GO" id="GO:0071949">
    <property type="term" value="F:FAD binding"/>
    <property type="evidence" value="ECO:0007669"/>
    <property type="project" value="TreeGrafter"/>
</dbReference>
<dbReference type="OrthoDB" id="5464at2759"/>
<keyword evidence="5" id="KW-0274">FAD</keyword>
<feature type="compositionally biased region" description="Polar residues" evidence="6">
    <location>
        <begin position="69"/>
        <end position="79"/>
    </location>
</feature>
<comment type="function">
    <text evidence="5">Converts proline to delta-1-pyrroline-5-carboxylate.</text>
</comment>
<accession>A0A9P4I8D4</accession>
<dbReference type="EMBL" id="ML978131">
    <property type="protein sequence ID" value="KAF2095358.1"/>
    <property type="molecule type" value="Genomic_DNA"/>
</dbReference>
<dbReference type="EC" id="1.5.5.2" evidence="2 5"/>
<dbReference type="GO" id="GO:0005739">
    <property type="term" value="C:mitochondrion"/>
    <property type="evidence" value="ECO:0007669"/>
    <property type="project" value="TreeGrafter"/>
</dbReference>
<feature type="region of interest" description="Disordered" evidence="6">
    <location>
        <begin position="40"/>
        <end position="79"/>
    </location>
</feature>
<reference evidence="8" key="1">
    <citation type="journal article" date="2020" name="Stud. Mycol.">
        <title>101 Dothideomycetes genomes: a test case for predicting lifestyles and emergence of pathogens.</title>
        <authorList>
            <person name="Haridas S."/>
            <person name="Albert R."/>
            <person name="Binder M."/>
            <person name="Bloem J."/>
            <person name="Labutti K."/>
            <person name="Salamov A."/>
            <person name="Andreopoulos B."/>
            <person name="Baker S."/>
            <person name="Barry K."/>
            <person name="Bills G."/>
            <person name="Bluhm B."/>
            <person name="Cannon C."/>
            <person name="Castanera R."/>
            <person name="Culley D."/>
            <person name="Daum C."/>
            <person name="Ezra D."/>
            <person name="Gonzalez J."/>
            <person name="Henrissat B."/>
            <person name="Kuo A."/>
            <person name="Liang C."/>
            <person name="Lipzen A."/>
            <person name="Lutzoni F."/>
            <person name="Magnuson J."/>
            <person name="Mondo S."/>
            <person name="Nolan M."/>
            <person name="Ohm R."/>
            <person name="Pangilinan J."/>
            <person name="Park H.-J."/>
            <person name="Ramirez L."/>
            <person name="Alfaro M."/>
            <person name="Sun H."/>
            <person name="Tritt A."/>
            <person name="Yoshinaga Y."/>
            <person name="Zwiers L.-H."/>
            <person name="Turgeon B."/>
            <person name="Goodwin S."/>
            <person name="Spatafora J."/>
            <person name="Crous P."/>
            <person name="Grigoriev I."/>
        </authorList>
    </citation>
    <scope>NUCLEOTIDE SEQUENCE</scope>
    <source>
        <strain evidence="8">CBS 133067</strain>
    </source>
</reference>
<proteinExistence type="inferred from homology"/>
<dbReference type="PANTHER" id="PTHR13914:SF30">
    <property type="entry name" value="PROLINE DEHYDROGENASE"/>
    <property type="match status" value="1"/>
</dbReference>
<evidence type="ECO:0000256" key="6">
    <source>
        <dbReference type="SAM" id="MobiDB-lite"/>
    </source>
</evidence>
<dbReference type="Gene3D" id="3.20.20.220">
    <property type="match status" value="1"/>
</dbReference>
<sequence>MKPRVKHLQYLHQVDHLFQSSHRPVAYLVFSRRAVHSSNAKHASATASQPTILSAPPTPDAQSHVARKQPSTGTESPLSVLPTSQILRTYLITRLSSSPALLNLSLSMLHRMLASHSLLTSLDRNPLLRWLLKRTFYAQFCAGENKQEVLSTVARVTNTGYSGVILEYALEVLKDGDKGPDSPITKREIEMWRKGMIESVEMTRKGDFVGLKWSGLGQHAFALLKANKPPTTAMLSAIHEVCELAAAKGVGLLPGAEEEVTNPGIDAWTLMLQERYNTSNGNTTTPKPIMYTTFQAYLRSTPANLSRHLASARANNHILGIKLVRGAYMSSEPASAIWPSKEETDRAYDELASALLKRQYGGILQPLHGSSSEFPEIDVVLATHNVASVRKATAVRQEQLERGEPRTNVVFAQLMGMADEVGCELLALGRSARAENEAAAQKAGEKEKEVMDVPRALKCCTWGTLSECLNFLVRRAAENRDAAGRTEESRRAMGREIWRRCRRTVGLS</sequence>
<comment type="similarity">
    <text evidence="1 5">Belongs to the proline oxidase family.</text>
</comment>
<evidence type="ECO:0000313" key="8">
    <source>
        <dbReference type="EMBL" id="KAF2095358.1"/>
    </source>
</evidence>
<evidence type="ECO:0000259" key="7">
    <source>
        <dbReference type="Pfam" id="PF01619"/>
    </source>
</evidence>
<dbReference type="AlphaFoldDB" id="A0A9P4I8D4"/>
<dbReference type="InterPro" id="IPR015659">
    <property type="entry name" value="Proline_oxidase"/>
</dbReference>
<dbReference type="GO" id="GO:0010133">
    <property type="term" value="P:L-proline catabolic process to L-glutamate"/>
    <property type="evidence" value="ECO:0007669"/>
    <property type="project" value="TreeGrafter"/>
</dbReference>
<dbReference type="PANTHER" id="PTHR13914">
    <property type="entry name" value="PROLINE OXIDASE"/>
    <property type="match status" value="1"/>
</dbReference>
<dbReference type="SUPFAM" id="SSF51730">
    <property type="entry name" value="FAD-linked oxidoreductase"/>
    <property type="match status" value="1"/>
</dbReference>
<dbReference type="InterPro" id="IPR029041">
    <property type="entry name" value="FAD-linked_oxidoreductase-like"/>
</dbReference>
<evidence type="ECO:0000256" key="3">
    <source>
        <dbReference type="ARBA" id="ARBA00023002"/>
    </source>
</evidence>
<feature type="compositionally biased region" description="Polar residues" evidence="6">
    <location>
        <begin position="40"/>
        <end position="52"/>
    </location>
</feature>
<evidence type="ECO:0000256" key="2">
    <source>
        <dbReference type="ARBA" id="ARBA00012695"/>
    </source>
</evidence>
<protein>
    <recommendedName>
        <fullName evidence="2 5">Proline dehydrogenase</fullName>
        <ecNumber evidence="2 5">1.5.5.2</ecNumber>
    </recommendedName>
</protein>
<keyword evidence="3 5" id="KW-0560">Oxidoreductase</keyword>
<keyword evidence="4 5" id="KW-0642">Proline metabolism</keyword>
<dbReference type="Pfam" id="PF01619">
    <property type="entry name" value="Pro_dh"/>
    <property type="match status" value="1"/>
</dbReference>
<organism evidence="8 9">
    <name type="scientific">Rhizodiscina lignyota</name>
    <dbReference type="NCBI Taxonomy" id="1504668"/>
    <lineage>
        <taxon>Eukaryota</taxon>
        <taxon>Fungi</taxon>
        <taxon>Dikarya</taxon>
        <taxon>Ascomycota</taxon>
        <taxon>Pezizomycotina</taxon>
        <taxon>Dothideomycetes</taxon>
        <taxon>Pleosporomycetidae</taxon>
        <taxon>Aulographales</taxon>
        <taxon>Rhizodiscinaceae</taxon>
        <taxon>Rhizodiscina</taxon>
    </lineage>
</organism>
<evidence type="ECO:0000313" key="9">
    <source>
        <dbReference type="Proteomes" id="UP000799772"/>
    </source>
</evidence>
<dbReference type="Proteomes" id="UP000799772">
    <property type="component" value="Unassembled WGS sequence"/>
</dbReference>
<comment type="cofactor">
    <cofactor evidence="5">
        <name>FAD</name>
        <dbReference type="ChEBI" id="CHEBI:57692"/>
    </cofactor>
</comment>
<comment type="caution">
    <text evidence="8">The sequence shown here is derived from an EMBL/GenBank/DDBJ whole genome shotgun (WGS) entry which is preliminary data.</text>
</comment>
<feature type="domain" description="Proline dehydrogenase" evidence="7">
    <location>
        <begin position="210"/>
        <end position="486"/>
    </location>
</feature>
<evidence type="ECO:0000256" key="1">
    <source>
        <dbReference type="ARBA" id="ARBA00005869"/>
    </source>
</evidence>
<gene>
    <name evidence="8" type="ORF">NA57DRAFT_44291</name>
</gene>
<comment type="catalytic activity">
    <reaction evidence="5">
        <text>L-proline + a quinone = (S)-1-pyrroline-5-carboxylate + a quinol + H(+)</text>
        <dbReference type="Rhea" id="RHEA:23784"/>
        <dbReference type="ChEBI" id="CHEBI:15378"/>
        <dbReference type="ChEBI" id="CHEBI:17388"/>
        <dbReference type="ChEBI" id="CHEBI:24646"/>
        <dbReference type="ChEBI" id="CHEBI:60039"/>
        <dbReference type="ChEBI" id="CHEBI:132124"/>
        <dbReference type="EC" id="1.5.5.2"/>
    </reaction>
</comment>
<keyword evidence="5" id="KW-0285">Flavoprotein</keyword>